<dbReference type="UniPathway" id="UPA00028">
    <property type="reaction ID" value="UER00005"/>
</dbReference>
<dbReference type="PANTHER" id="PTHR21299">
    <property type="entry name" value="CYTIDYLATE KINASE/PANTOATE-BETA-ALANINE LIGASE"/>
    <property type="match status" value="1"/>
</dbReference>
<evidence type="ECO:0000256" key="8">
    <source>
        <dbReference type="HAMAP-Rule" id="MF_00158"/>
    </source>
</evidence>
<keyword evidence="10" id="KW-1185">Reference proteome</keyword>
<dbReference type="Gene3D" id="3.40.50.620">
    <property type="entry name" value="HUPs"/>
    <property type="match status" value="1"/>
</dbReference>
<proteinExistence type="inferred from homology"/>
<dbReference type="SUPFAM" id="SSF52374">
    <property type="entry name" value="Nucleotidylyl transferase"/>
    <property type="match status" value="1"/>
</dbReference>
<feature type="active site" description="Proton donor" evidence="8">
    <location>
        <position position="37"/>
    </location>
</feature>
<dbReference type="NCBIfam" id="TIGR00018">
    <property type="entry name" value="panC"/>
    <property type="match status" value="1"/>
</dbReference>
<dbReference type="InterPro" id="IPR042176">
    <property type="entry name" value="Pantoate_ligase_C"/>
</dbReference>
<evidence type="ECO:0000256" key="2">
    <source>
        <dbReference type="ARBA" id="ARBA00009256"/>
    </source>
</evidence>
<feature type="binding site" evidence="8">
    <location>
        <position position="61"/>
    </location>
    <ligand>
        <name>(R)-pantoate</name>
        <dbReference type="ChEBI" id="CHEBI:15980"/>
    </ligand>
</feature>
<dbReference type="GO" id="GO:0005829">
    <property type="term" value="C:cytosol"/>
    <property type="evidence" value="ECO:0007669"/>
    <property type="project" value="TreeGrafter"/>
</dbReference>
<accession>Q0YU24</accession>
<reference evidence="9 10" key="2">
    <citation type="submission" date="2006-07" db="EMBL/GenBank/DDBJ databases">
        <title>Sequencing of the draft genome and assembly of Chlorobium ferroxidans DSM 13031.</title>
        <authorList>
            <consortium name="US DOE Joint Genome Institute (JGI-PGF)"/>
            <person name="Copeland A."/>
            <person name="Lucas S."/>
            <person name="Lapidus A."/>
            <person name="Barry K."/>
            <person name="Glavina del Rio T."/>
            <person name="Dalin E."/>
            <person name="Tice H."/>
            <person name="Bruce D."/>
            <person name="Pitluck S."/>
            <person name="Richardson P."/>
        </authorList>
    </citation>
    <scope>NUCLEOTIDE SEQUENCE [LARGE SCALE GENOMIC DNA]</scope>
    <source>
        <strain evidence="9 10">DSM 13031</strain>
    </source>
</reference>
<comment type="subunit">
    <text evidence="8">Homodimer.</text>
</comment>
<feature type="binding site" evidence="8">
    <location>
        <begin position="147"/>
        <end position="150"/>
    </location>
    <ligand>
        <name>ATP</name>
        <dbReference type="ChEBI" id="CHEBI:30616"/>
    </ligand>
</feature>
<dbReference type="GO" id="GO:0005524">
    <property type="term" value="F:ATP binding"/>
    <property type="evidence" value="ECO:0007669"/>
    <property type="project" value="UniProtKB-KW"/>
</dbReference>
<sequence length="283" mass="31315">MQIITEPAQMQLIAEKLRLNRQLVGVVMTMGALHEGHLSLVKLAQECAGTVILTIFVNPRQFGLNEDLHRYPRPFEKDVALAKAAGVDYLFAPQAEAIYPDNFQTTVQCGPLAKRFEGEKRPDLFNGVATVVTKLFHITKPHVAVFGEKDAQQLAIIRTLAGDLNLDIKIVGAPVIREENGLAVSSRNIYLTSEERRDAAILHRGILHAEKRVAEGETKLHTIAGEIREMISSTPGFRADYVEFVDEEGFEPAETAGKGKEYRLLIAAWAGTVRLIDNGRIHA</sequence>
<dbReference type="RefSeq" id="WP_006365504.1">
    <property type="nucleotide sequence ID" value="NZ_AASE01000002.1"/>
</dbReference>
<dbReference type="GO" id="GO:0004592">
    <property type="term" value="F:pantoate-beta-alanine ligase activity"/>
    <property type="evidence" value="ECO:0007669"/>
    <property type="project" value="UniProtKB-UniRule"/>
</dbReference>
<gene>
    <name evidence="8" type="primary">panC</name>
    <name evidence="9" type="ORF">CferDRAFT_1737</name>
</gene>
<keyword evidence="8" id="KW-0963">Cytoplasm</keyword>
<keyword evidence="6 8" id="KW-0067">ATP-binding</keyword>
<dbReference type="Proteomes" id="UP000004162">
    <property type="component" value="Unassembled WGS sequence"/>
</dbReference>
<feature type="binding site" evidence="8">
    <location>
        <begin position="184"/>
        <end position="187"/>
    </location>
    <ligand>
        <name>ATP</name>
        <dbReference type="ChEBI" id="CHEBI:30616"/>
    </ligand>
</feature>
<protein>
    <recommendedName>
        <fullName evidence="8">Pantothenate synthetase</fullName>
        <shortName evidence="8">PS</shortName>
        <ecNumber evidence="8">6.3.2.1</ecNumber>
    </recommendedName>
    <alternativeName>
        <fullName evidence="8">Pantoate--beta-alanine ligase</fullName>
    </alternativeName>
    <alternativeName>
        <fullName evidence="8">Pantoate-activating enzyme</fullName>
    </alternativeName>
</protein>
<comment type="caution">
    <text evidence="9">The sequence shown here is derived from an EMBL/GenBank/DDBJ whole genome shotgun (WGS) entry which is preliminary data.</text>
</comment>
<dbReference type="EC" id="6.3.2.1" evidence="8"/>
<evidence type="ECO:0000256" key="6">
    <source>
        <dbReference type="ARBA" id="ARBA00022840"/>
    </source>
</evidence>
<comment type="catalytic activity">
    <reaction evidence="7 8">
        <text>(R)-pantoate + beta-alanine + ATP = (R)-pantothenate + AMP + diphosphate + H(+)</text>
        <dbReference type="Rhea" id="RHEA:10912"/>
        <dbReference type="ChEBI" id="CHEBI:15378"/>
        <dbReference type="ChEBI" id="CHEBI:15980"/>
        <dbReference type="ChEBI" id="CHEBI:29032"/>
        <dbReference type="ChEBI" id="CHEBI:30616"/>
        <dbReference type="ChEBI" id="CHEBI:33019"/>
        <dbReference type="ChEBI" id="CHEBI:57966"/>
        <dbReference type="ChEBI" id="CHEBI:456215"/>
        <dbReference type="EC" id="6.3.2.1"/>
    </reaction>
</comment>
<feature type="binding site" evidence="8">
    <location>
        <position position="153"/>
    </location>
    <ligand>
        <name>(R)-pantoate</name>
        <dbReference type="ChEBI" id="CHEBI:15980"/>
    </ligand>
</feature>
<evidence type="ECO:0000256" key="4">
    <source>
        <dbReference type="ARBA" id="ARBA00022655"/>
    </source>
</evidence>
<name>Q0YU24_9CHLB</name>
<dbReference type="InterPro" id="IPR014729">
    <property type="entry name" value="Rossmann-like_a/b/a_fold"/>
</dbReference>
<organism evidence="9 10">
    <name type="scientific">Chlorobium ferrooxidans DSM 13031</name>
    <dbReference type="NCBI Taxonomy" id="377431"/>
    <lineage>
        <taxon>Bacteria</taxon>
        <taxon>Pseudomonadati</taxon>
        <taxon>Chlorobiota</taxon>
        <taxon>Chlorobiia</taxon>
        <taxon>Chlorobiales</taxon>
        <taxon>Chlorobiaceae</taxon>
        <taxon>Chlorobium/Pelodictyon group</taxon>
        <taxon>Chlorobium</taxon>
    </lineage>
</organism>
<keyword evidence="4 8" id="KW-0566">Pantothenate biosynthesis</keyword>
<comment type="similarity">
    <text evidence="2 8">Belongs to the pantothenate synthetase family.</text>
</comment>
<comment type="pathway">
    <text evidence="1 8">Cofactor biosynthesis; (R)-pantothenate biosynthesis; (R)-pantothenate from (R)-pantoate and beta-alanine: step 1/1.</text>
</comment>
<comment type="miscellaneous">
    <text evidence="8">The reaction proceeds by a bi uni uni bi ping pong mechanism.</text>
</comment>
<evidence type="ECO:0000256" key="3">
    <source>
        <dbReference type="ARBA" id="ARBA00022598"/>
    </source>
</evidence>
<dbReference type="CDD" id="cd00560">
    <property type="entry name" value="PanC"/>
    <property type="match status" value="1"/>
</dbReference>
<reference evidence="9 10" key="1">
    <citation type="submission" date="2006-07" db="EMBL/GenBank/DDBJ databases">
        <title>Annotation of the draft genome assembly of Chlorobium ferroxidans DSM 13031.</title>
        <authorList>
            <consortium name="US DOE Joint Genome Institute (JGI-ORNL)"/>
            <person name="Larimer F."/>
            <person name="Land M."/>
            <person name="Hauser L."/>
        </authorList>
    </citation>
    <scope>NUCLEOTIDE SEQUENCE [LARGE SCALE GENOMIC DNA]</scope>
    <source>
        <strain evidence="9 10">DSM 13031</strain>
    </source>
</reference>
<feature type="binding site" evidence="8">
    <location>
        <position position="176"/>
    </location>
    <ligand>
        <name>ATP</name>
        <dbReference type="ChEBI" id="CHEBI:30616"/>
    </ligand>
</feature>
<evidence type="ECO:0000256" key="1">
    <source>
        <dbReference type="ARBA" id="ARBA00004990"/>
    </source>
</evidence>
<keyword evidence="5 8" id="KW-0547">Nucleotide-binding</keyword>
<evidence type="ECO:0000256" key="7">
    <source>
        <dbReference type="ARBA" id="ARBA00048258"/>
    </source>
</evidence>
<dbReference type="InterPro" id="IPR003721">
    <property type="entry name" value="Pantoate_ligase"/>
</dbReference>
<dbReference type="EMBL" id="AASE01000002">
    <property type="protein sequence ID" value="EAT59730.1"/>
    <property type="molecule type" value="Genomic_DNA"/>
</dbReference>
<evidence type="ECO:0000313" key="10">
    <source>
        <dbReference type="Proteomes" id="UP000004162"/>
    </source>
</evidence>
<feature type="binding site" evidence="8">
    <location>
        <begin position="30"/>
        <end position="37"/>
    </location>
    <ligand>
        <name>ATP</name>
        <dbReference type="ChEBI" id="CHEBI:30616"/>
    </ligand>
</feature>
<dbReference type="PANTHER" id="PTHR21299:SF1">
    <property type="entry name" value="PANTOATE--BETA-ALANINE LIGASE"/>
    <property type="match status" value="1"/>
</dbReference>
<evidence type="ECO:0000313" key="9">
    <source>
        <dbReference type="EMBL" id="EAT59730.1"/>
    </source>
</evidence>
<dbReference type="OrthoDB" id="9773087at2"/>
<dbReference type="AlphaFoldDB" id="Q0YU24"/>
<dbReference type="HAMAP" id="MF_00158">
    <property type="entry name" value="PanC"/>
    <property type="match status" value="1"/>
</dbReference>
<feature type="binding site" evidence="8">
    <location>
        <position position="61"/>
    </location>
    <ligand>
        <name>beta-alanine</name>
        <dbReference type="ChEBI" id="CHEBI:57966"/>
    </ligand>
</feature>
<dbReference type="Pfam" id="PF02569">
    <property type="entry name" value="Pantoate_ligase"/>
    <property type="match status" value="1"/>
</dbReference>
<keyword evidence="3 8" id="KW-0436">Ligase</keyword>
<evidence type="ECO:0000256" key="5">
    <source>
        <dbReference type="ARBA" id="ARBA00022741"/>
    </source>
</evidence>
<dbReference type="GO" id="GO:0015940">
    <property type="term" value="P:pantothenate biosynthetic process"/>
    <property type="evidence" value="ECO:0007669"/>
    <property type="project" value="UniProtKB-UniRule"/>
</dbReference>
<dbReference type="Gene3D" id="3.30.1300.10">
    <property type="entry name" value="Pantoate-beta-alanine ligase, C-terminal domain"/>
    <property type="match status" value="1"/>
</dbReference>
<comment type="subcellular location">
    <subcellularLocation>
        <location evidence="8">Cytoplasm</location>
    </subcellularLocation>
</comment>
<comment type="function">
    <text evidence="8">Catalyzes the condensation of pantoate with beta-alanine in an ATP-dependent reaction via a pantoyl-adenylate intermediate.</text>
</comment>